<feature type="domain" description="PAC" evidence="8">
    <location>
        <begin position="436"/>
        <end position="490"/>
    </location>
</feature>
<keyword evidence="6" id="KW-0812">Transmembrane</keyword>
<keyword evidence="5" id="KW-0418">Kinase</keyword>
<organism evidence="9">
    <name type="scientific">hydrocarbon metagenome</name>
    <dbReference type="NCBI Taxonomy" id="938273"/>
    <lineage>
        <taxon>unclassified sequences</taxon>
        <taxon>metagenomes</taxon>
        <taxon>ecological metagenomes</taxon>
    </lineage>
</organism>
<dbReference type="SMART" id="SM00086">
    <property type="entry name" value="PAC"/>
    <property type="match status" value="4"/>
</dbReference>
<accession>A0A0W8FK51</accession>
<evidence type="ECO:0000256" key="4">
    <source>
        <dbReference type="ARBA" id="ARBA00022679"/>
    </source>
</evidence>
<comment type="catalytic activity">
    <reaction evidence="1">
        <text>ATP + protein L-histidine = ADP + protein N-phospho-L-histidine.</text>
        <dbReference type="EC" id="2.7.13.3"/>
    </reaction>
</comment>
<feature type="domain" description="PAS" evidence="7">
    <location>
        <begin position="869"/>
        <end position="907"/>
    </location>
</feature>
<dbReference type="GO" id="GO:0006355">
    <property type="term" value="P:regulation of DNA-templated transcription"/>
    <property type="evidence" value="ECO:0007669"/>
    <property type="project" value="InterPro"/>
</dbReference>
<evidence type="ECO:0000259" key="7">
    <source>
        <dbReference type="PROSITE" id="PS50112"/>
    </source>
</evidence>
<feature type="domain" description="PAC" evidence="8">
    <location>
        <begin position="562"/>
        <end position="614"/>
    </location>
</feature>
<dbReference type="InterPro" id="IPR000700">
    <property type="entry name" value="PAS-assoc_C"/>
</dbReference>
<dbReference type="Pfam" id="PF00989">
    <property type="entry name" value="PAS"/>
    <property type="match status" value="1"/>
</dbReference>
<dbReference type="InterPro" id="IPR013656">
    <property type="entry name" value="PAS_4"/>
</dbReference>
<feature type="domain" description="PAS" evidence="7">
    <location>
        <begin position="280"/>
        <end position="314"/>
    </location>
</feature>
<dbReference type="PANTHER" id="PTHR43304">
    <property type="entry name" value="PHYTOCHROME-LIKE PROTEIN CPH1"/>
    <property type="match status" value="1"/>
</dbReference>
<comment type="caution">
    <text evidence="9">The sequence shown here is derived from an EMBL/GenBank/DDBJ whole genome shotgun (WGS) entry which is preliminary data.</text>
</comment>
<feature type="transmembrane region" description="Helical" evidence="6">
    <location>
        <begin position="9"/>
        <end position="29"/>
    </location>
</feature>
<keyword evidence="4" id="KW-0808">Transferase</keyword>
<evidence type="ECO:0000256" key="5">
    <source>
        <dbReference type="ARBA" id="ARBA00022777"/>
    </source>
</evidence>
<proteinExistence type="predicted"/>
<keyword evidence="6" id="KW-0472">Membrane</keyword>
<evidence type="ECO:0000313" key="9">
    <source>
        <dbReference type="EMBL" id="KUG21280.1"/>
    </source>
</evidence>
<dbReference type="CDD" id="cd00130">
    <property type="entry name" value="PAS"/>
    <property type="match status" value="4"/>
</dbReference>
<keyword evidence="3" id="KW-0597">Phosphoprotein</keyword>
<keyword evidence="6" id="KW-1133">Transmembrane helix</keyword>
<dbReference type="Pfam" id="PF08447">
    <property type="entry name" value="PAS_3"/>
    <property type="match status" value="1"/>
</dbReference>
<feature type="transmembrane region" description="Helical" evidence="6">
    <location>
        <begin position="96"/>
        <end position="115"/>
    </location>
</feature>
<dbReference type="InterPro" id="IPR001610">
    <property type="entry name" value="PAC"/>
</dbReference>
<dbReference type="Pfam" id="PF13188">
    <property type="entry name" value="PAS_8"/>
    <property type="match status" value="1"/>
</dbReference>
<dbReference type="Pfam" id="PF13426">
    <property type="entry name" value="PAS_9"/>
    <property type="match status" value="2"/>
</dbReference>
<evidence type="ECO:0000256" key="1">
    <source>
        <dbReference type="ARBA" id="ARBA00000085"/>
    </source>
</evidence>
<feature type="domain" description="PAC" evidence="8">
    <location>
        <begin position="687"/>
        <end position="739"/>
    </location>
</feature>
<dbReference type="InterPro" id="IPR035965">
    <property type="entry name" value="PAS-like_dom_sf"/>
</dbReference>
<dbReference type="PANTHER" id="PTHR43304:SF1">
    <property type="entry name" value="PAC DOMAIN-CONTAINING PROTEIN"/>
    <property type="match status" value="1"/>
</dbReference>
<dbReference type="PROSITE" id="PS50113">
    <property type="entry name" value="PAC"/>
    <property type="match status" value="4"/>
</dbReference>
<dbReference type="EMBL" id="LNQE01001079">
    <property type="protein sequence ID" value="KUG21280.1"/>
    <property type="molecule type" value="Genomic_DNA"/>
</dbReference>
<dbReference type="Gene3D" id="3.30.450.20">
    <property type="entry name" value="PAS domain"/>
    <property type="match status" value="6"/>
</dbReference>
<dbReference type="EC" id="2.7.13.3" evidence="2"/>
<dbReference type="InterPro" id="IPR013655">
    <property type="entry name" value="PAS_fold_3"/>
</dbReference>
<dbReference type="NCBIfam" id="TIGR00229">
    <property type="entry name" value="sensory_box"/>
    <property type="match status" value="4"/>
</dbReference>
<dbReference type="SMART" id="SM00091">
    <property type="entry name" value="PAS"/>
    <property type="match status" value="7"/>
</dbReference>
<gene>
    <name evidence="9" type="ORF">ASZ90_008969</name>
</gene>
<dbReference type="SMART" id="SM00388">
    <property type="entry name" value="HisKA"/>
    <property type="match status" value="1"/>
</dbReference>
<feature type="domain" description="PAC" evidence="8">
    <location>
        <begin position="816"/>
        <end position="868"/>
    </location>
</feature>
<feature type="domain" description="PAS" evidence="7">
    <location>
        <begin position="491"/>
        <end position="535"/>
    </location>
</feature>
<name>A0A0W8FK51_9ZZZZ</name>
<dbReference type="SUPFAM" id="SSF55785">
    <property type="entry name" value="PYP-like sensor domain (PAS domain)"/>
    <property type="match status" value="6"/>
</dbReference>
<feature type="domain" description="PAS" evidence="7">
    <location>
        <begin position="740"/>
        <end position="783"/>
    </location>
</feature>
<evidence type="ECO:0000259" key="8">
    <source>
        <dbReference type="PROSITE" id="PS50113"/>
    </source>
</evidence>
<dbReference type="Pfam" id="PF08448">
    <property type="entry name" value="PAS_4"/>
    <property type="match status" value="1"/>
</dbReference>
<evidence type="ECO:0000256" key="6">
    <source>
        <dbReference type="SAM" id="Phobius"/>
    </source>
</evidence>
<dbReference type="AlphaFoldDB" id="A0A0W8FK51"/>
<dbReference type="InterPro" id="IPR003661">
    <property type="entry name" value="HisK_dim/P_dom"/>
</dbReference>
<dbReference type="GO" id="GO:0000155">
    <property type="term" value="F:phosphorelay sensor kinase activity"/>
    <property type="evidence" value="ECO:0007669"/>
    <property type="project" value="InterPro"/>
</dbReference>
<reference evidence="9" key="1">
    <citation type="journal article" date="2015" name="Proc. Natl. Acad. Sci. U.S.A.">
        <title>Networks of energetic and metabolic interactions define dynamics in microbial communities.</title>
        <authorList>
            <person name="Embree M."/>
            <person name="Liu J.K."/>
            <person name="Al-Bassam M.M."/>
            <person name="Zengler K."/>
        </authorList>
    </citation>
    <scope>NUCLEOTIDE SEQUENCE</scope>
</reference>
<evidence type="ECO:0000256" key="3">
    <source>
        <dbReference type="ARBA" id="ARBA00022553"/>
    </source>
</evidence>
<dbReference type="InterPro" id="IPR052162">
    <property type="entry name" value="Sensor_kinase/Photoreceptor"/>
</dbReference>
<protein>
    <recommendedName>
        <fullName evidence="2">histidine kinase</fullName>
        <ecNumber evidence="2">2.7.13.3</ecNumber>
    </recommendedName>
</protein>
<dbReference type="PROSITE" id="PS50112">
    <property type="entry name" value="PAS"/>
    <property type="match status" value="5"/>
</dbReference>
<feature type="domain" description="PAS" evidence="7">
    <location>
        <begin position="615"/>
        <end position="663"/>
    </location>
</feature>
<dbReference type="CDD" id="cd00082">
    <property type="entry name" value="HisKA"/>
    <property type="match status" value="1"/>
</dbReference>
<evidence type="ECO:0000256" key="2">
    <source>
        <dbReference type="ARBA" id="ARBA00012438"/>
    </source>
</evidence>
<dbReference type="InterPro" id="IPR013767">
    <property type="entry name" value="PAS_fold"/>
</dbReference>
<sequence length="1074" mass="119440">MSLIGGRRITIRTLGIVGSIIAVCCLRILPVSAQETQSRLSDAVTTGEQATVSVMLLPGMAQHQGAGAFLSQMLGPETDLTLSSAGLPGMPAPGGIILIAAALVLTLTGIIFAASNARQQYREERPVRLGDICSAILERAGSAAVIIEGDGTIVSASPEFSGIFLPPGAGPAGKSLWAHLPAGDGTERMRQYYERRRANPDAEPGWCGVELIDRWGTKHTLLLTVARIPGTGFWMLSLEDASGQTRTAQPLRAALRHSPAGVFFQDADLRYTWIHNPFPGLAAGDLLGRTDREIFSPEDAARLTALKRRVLETGGVVRGCVRIGAGKSARFYDLALEPRYGCDREITGISGVVFDITGQKRREEHLKTACDLLEEIVDGLADIVAIQLPDHTILRYNRAGYEMLGMPPEEVNGRKCYELIGRTSPCDICATGMAVESGERRVVEKYVPELGRFLECRSSPILDEHGDVALIIEQLYDITASRRTAEALARANAYNRSLIEAGLDPLVIIDREGMITDVNAAAELVTGRRRDELIGTEFSGCFTDAARAEAAYREVFREGRIRDYELEILQRDGRTTPVLLNASVFRNEDGAIAGVFAAARDITERKQAEAALREGEARYRRLVENLNEGIWVIDPGGIITFVNSRMAEMLGYDASEVAGRSHLAWMEEDCIEAALRGMERRKQGISESRESALTRKDGTRIDVLISSAPIIDEGGRYRGAVSAVLDITGRKRAEEARRESEERYRSFVENFHGIAFRRTLDARTIFSHGAVKEITGYAEEEFLAGRPKWHDIVYAPDREILARDDAMLRSVPGHAVDREYRIVRKDGAVRWIRERIQTLCDSSNCPSFVQGALFDVTEEKRAEEALRMSEERFRSIFEESVIGIEFYDAKGRLLYINPASLEIFGVSDPRDMEGFCFFDEPNFQGQDLRQLQQGRVARFAVPYDFDEVKRQHLFPTSKSGILHLDVMIRPIPSREGALPEGYLVQIQDVTGQVRTEEAKQQAYDRIEQNIEQFAILGDHIRQPLQVIMGLSELIEDARAEKIIEQVQRINGIVTQLDQGWIESRKIREFLRRNE</sequence>
<dbReference type="InterPro" id="IPR000014">
    <property type="entry name" value="PAS"/>
</dbReference>